<dbReference type="EMBL" id="JAJVKT010000011">
    <property type="protein sequence ID" value="MCE7509127.1"/>
    <property type="molecule type" value="Genomic_DNA"/>
</dbReference>
<dbReference type="InterPro" id="IPR013783">
    <property type="entry name" value="Ig-like_fold"/>
</dbReference>
<proteinExistence type="predicted"/>
<gene>
    <name evidence="1" type="ORF">LZG35_10815</name>
</gene>
<evidence type="ECO:0000313" key="1">
    <source>
        <dbReference type="EMBL" id="MCE7509127.1"/>
    </source>
</evidence>
<keyword evidence="2" id="KW-1185">Reference proteome</keyword>
<reference evidence="1" key="1">
    <citation type="submission" date="2022-01" db="EMBL/GenBank/DDBJ databases">
        <authorList>
            <person name="Karlyshev A.V."/>
            <person name="Jaspars M."/>
        </authorList>
    </citation>
    <scope>NUCLEOTIDE SEQUENCE</scope>
    <source>
        <strain evidence="1">AGSA3-2</strain>
    </source>
</reference>
<evidence type="ECO:0000313" key="2">
    <source>
        <dbReference type="Proteomes" id="UP001107961"/>
    </source>
</evidence>
<dbReference type="RefSeq" id="WP_055099104.1">
    <property type="nucleotide sequence ID" value="NZ_CBDDTQ010000001.1"/>
</dbReference>
<dbReference type="KEGG" id="axe:P40_06485"/>
<dbReference type="InterPro" id="IPR035986">
    <property type="entry name" value="PKD_dom_sf"/>
</dbReference>
<dbReference type="SUPFAM" id="SSF49299">
    <property type="entry name" value="PKD domain"/>
    <property type="match status" value="1"/>
</dbReference>
<comment type="caution">
    <text evidence="1">The sequence shown here is derived from an EMBL/GenBank/DDBJ whole genome shotgun (WGS) entry which is preliminary data.</text>
</comment>
<dbReference type="AlphaFoldDB" id="A0A9Q3W797"/>
<dbReference type="Proteomes" id="UP001107961">
    <property type="component" value="Unassembled WGS sequence"/>
</dbReference>
<name>A0A9Q3W797_9GAMM</name>
<accession>A0A9Q3W797</accession>
<organism evidence="1 2">
    <name type="scientific">Alloalcanivorax xenomutans</name>
    <dbReference type="NCBI Taxonomy" id="1094342"/>
    <lineage>
        <taxon>Bacteria</taxon>
        <taxon>Pseudomonadati</taxon>
        <taxon>Pseudomonadota</taxon>
        <taxon>Gammaproteobacteria</taxon>
        <taxon>Oceanospirillales</taxon>
        <taxon>Alcanivoracaceae</taxon>
        <taxon>Alloalcanivorax</taxon>
    </lineage>
</organism>
<dbReference type="Gene3D" id="2.60.40.10">
    <property type="entry name" value="Immunoglobulins"/>
    <property type="match status" value="1"/>
</dbReference>
<sequence>MNSLSVALQEPFLVLDNESGPVPLPEYWVDGPLSEVAEGSWSANEPDWAIIEEGGTQYLRYMGTAREASSPSAATLTVSATGSDGTRDSASVALAARYVHPSLELNQEYALPGDDIVATYWSGLDDNGETDGNGATWELLLTPEGGQTVDKSSELLTTALPEERHFVAGEVGRYTVKRTRAGTDGDVTLSEVVTVLEPVVNVVFRPPPAIINMGEMVLFDASGSTVPPGAELWWAVTERPGGSSVEMVPDVNAKRATLTPDVMEGTYTVEARLKLPSRPDPIISSQSFSFVSTPVAGPVTDETEHWVGDEVSFDLDRSSYPGGSSFKYTLSSAPEGSNAELVISADGTQASLITDVAGGYEVELTITNAEGETSSHVTSITAEESSAVPLILSSALPVVDDDGDLSVIVIDIDGDNRLTATAAQPAVGPDTALFLYGYWSGENSANLYDSSGEPFALVNLENGAVLDADVGHTIQLKRDNGAYYQLQVTFETGDMEGDATVTALSGYYCGESLSDCP</sequence>
<protein>
    <submittedName>
        <fullName evidence="1">Uncharacterized protein</fullName>
    </submittedName>
</protein>